<feature type="compositionally biased region" description="Basic and acidic residues" evidence="3">
    <location>
        <begin position="1"/>
        <end position="23"/>
    </location>
</feature>
<organism evidence="5">
    <name type="scientific">Gulosibacter sediminis</name>
    <dbReference type="NCBI Taxonomy" id="1729695"/>
    <lineage>
        <taxon>Bacteria</taxon>
        <taxon>Bacillati</taxon>
        <taxon>Actinomycetota</taxon>
        <taxon>Actinomycetes</taxon>
        <taxon>Micrococcales</taxon>
        <taxon>Microbacteriaceae</taxon>
        <taxon>Gulosibacter</taxon>
    </lineage>
</organism>
<evidence type="ECO:0000256" key="1">
    <source>
        <dbReference type="ARBA" id="ARBA00023002"/>
    </source>
</evidence>
<dbReference type="SUPFAM" id="SSF53720">
    <property type="entry name" value="ALDH-like"/>
    <property type="match status" value="1"/>
</dbReference>
<name>A0ABY4MW64_9MICO</name>
<keyword evidence="1" id="KW-0560">Oxidoreductase</keyword>
<dbReference type="Pfam" id="PF00171">
    <property type="entry name" value="Aldedh"/>
    <property type="match status" value="1"/>
</dbReference>
<sequence length="1341" mass="146677">MRDVMHRKRQEDAPEDYAEHAEPIEQAEVITPTPLPPRAQPQAERQEVQTPGNVPIDAAVPPALELLGRWWQEDARQREELHRQLEAETSSRRREKLDGRGDLDRALDEEGGAAFLRGLIDDVLRPDDLLASGFGLSDLGDRIPASLTPATRRKFRLGAFAGPGIPFIAVPAVRRATRGLFGQAVTEAGAEPLNKALDRARERNADVRVRPLTDPVLGERGAAAVRGRVRTLLTHPSVAQVELDWNALEPRPVDWDFSGTADRAAAQLATLLAVAREQQHQPRLVLRATTSRNVELAVETLLRALRAEHAIGARAGIALPVDLPDSATLLRRLAGSAHLLREEGGAPLRVSLHRMPDRLRERADALRNGWRVATYLTDEDVDANMARLIDGVLTAEHRGVLELEVDSTVAMDATLAASIARARESFTRVGVVIRPDTTEAELTRLRELGVDLTMRVAQLPENAGWRPAAAYLRAIVTDRARQHVEAHEETSVDGLGPQQERLLSAVARMHQIPAGQLRHQERIAPEDAPGVTAAIKLELFPEGMFEDEPEPATRDTLLTDSVDLSNLAQEAQATTVLGDRDLGAGLPVDRPEPQETGVMPAGDASGSINPAETGATPNLTEVVLGLRRGRILRNTFRNDPLSDPTLENVRDWASNIQRRAARSELGVDEAAEHQLGSVEQVQEIIDRAHVAGDSWRQTSGWERAATLEQIAKALDANRARLIEVAMSETGLAFDEIDRDVSHAIDLANYDAHLARQLDRMQGAEFEPVAVSVAVPGWIFPVSSVVSILVAALGAGSAVILKPSPRTERTAAIVARVFWSTELADGLLQVAGNDYSRITDDQLGRELIVDERVERVLMQGAYNTASHFLEWRPDLPLIGGSGGKSSVIVTPAADYDQAARDIAHSVVSAAGQDPLRPSTAILVGSAAFKSRFAEQLADAVASTRIGYPADPSVHAGPLVAKAAGKGYEMLTELAEGERWLVEPRSLDDTGRLWTPGVRTGVKPTSPLLRNDAAVPVINIVHADHLNAAIELQNHLDYGLGAGLFSLDRSEIAQWVQGVEAGNLFVNRDVVEHRVQRQPYGGWKRSMIGTKLKSGGPNTLLHLGAWRPAEHSQSHTLHLRGLEESTARLIEALQPGLAFDDFERVRRTALSCQIAWNEEYGEVVDVTNLPVERNLLRYRPALCLIRISADATAAELGQVLVAASAARAKFLISTANELPPTLLRELAQREAQVRIERDDEFLERMRDEGLVEAPRIRLLGGSRSQLCAHLKNSVDIALFSDDVTLAGRLEMLPFLREQSISITAHRFGYRDERVQQLFPHELVIDHNVSVLSEGGQLRRPEGA</sequence>
<evidence type="ECO:0000256" key="3">
    <source>
        <dbReference type="SAM" id="MobiDB-lite"/>
    </source>
</evidence>
<protein>
    <submittedName>
        <fullName evidence="5">Aldehyde dehydrogenase family protein</fullName>
    </submittedName>
</protein>
<proteinExistence type="predicted"/>
<dbReference type="Gene3D" id="3.40.309.10">
    <property type="entry name" value="Aldehyde Dehydrogenase, Chain A, domain 2"/>
    <property type="match status" value="1"/>
</dbReference>
<dbReference type="PANTHER" id="PTHR42862">
    <property type="entry name" value="DELTA-1-PYRROLINE-5-CARBOXYLATE DEHYDROGENASE 1, ISOFORM A-RELATED"/>
    <property type="match status" value="1"/>
</dbReference>
<reference evidence="5" key="1">
    <citation type="submission" date="2022-05" db="EMBL/GenBank/DDBJ databases">
        <title>Complete genome sequence of toluene-degrading Gulosibacter sediminis strain ACHW.36C.</title>
        <authorList>
            <person name="Wai A.C."/>
            <person name="Lai G.K."/>
            <person name="Griffin S.D."/>
            <person name="Leung F.C."/>
        </authorList>
    </citation>
    <scope>NUCLEOTIDE SEQUENCE [LARGE SCALE GENOMIC DNA]</scope>
    <source>
        <strain evidence="5">ACHW.36C</strain>
    </source>
</reference>
<evidence type="ECO:0000259" key="4">
    <source>
        <dbReference type="Pfam" id="PF00171"/>
    </source>
</evidence>
<dbReference type="InterPro" id="IPR050485">
    <property type="entry name" value="Proline_metab_enzyme"/>
</dbReference>
<evidence type="ECO:0000256" key="2">
    <source>
        <dbReference type="ARBA" id="ARBA00023027"/>
    </source>
</evidence>
<accession>A0ABY4MW64</accession>
<dbReference type="EMBL" id="CP097160">
    <property type="protein sequence ID" value="UQN14675.1"/>
    <property type="molecule type" value="Genomic_DNA"/>
</dbReference>
<dbReference type="Gene3D" id="3.40.605.10">
    <property type="entry name" value="Aldehyde Dehydrogenase, Chain A, domain 1"/>
    <property type="match status" value="1"/>
</dbReference>
<dbReference type="Gene3D" id="3.20.20.220">
    <property type="match status" value="1"/>
</dbReference>
<dbReference type="PANTHER" id="PTHR42862:SF1">
    <property type="entry name" value="DELTA-1-PYRROLINE-5-CARBOXYLATE DEHYDROGENASE 2, ISOFORM A-RELATED"/>
    <property type="match status" value="1"/>
</dbReference>
<keyword evidence="2" id="KW-0520">NAD</keyword>
<feature type="domain" description="Aldehyde dehydrogenase" evidence="4">
    <location>
        <begin position="670"/>
        <end position="1091"/>
    </location>
</feature>
<dbReference type="InterPro" id="IPR016162">
    <property type="entry name" value="Ald_DH_N"/>
</dbReference>
<dbReference type="InterPro" id="IPR015590">
    <property type="entry name" value="Aldehyde_DH_dom"/>
</dbReference>
<dbReference type="InterPro" id="IPR016161">
    <property type="entry name" value="Ald_DH/histidinol_DH"/>
</dbReference>
<feature type="region of interest" description="Disordered" evidence="3">
    <location>
        <begin position="1"/>
        <end position="54"/>
    </location>
</feature>
<evidence type="ECO:0000313" key="5">
    <source>
        <dbReference type="EMBL" id="UQN14675.1"/>
    </source>
</evidence>
<gene>
    <name evidence="5" type="ORF">M3M28_11630</name>
</gene>
<dbReference type="InterPro" id="IPR016163">
    <property type="entry name" value="Ald_DH_C"/>
</dbReference>